<reference evidence="2" key="1">
    <citation type="submission" date="2013-09" db="EMBL/GenBank/DDBJ databases">
        <title>Corchorus olitorius genome sequencing.</title>
        <authorList>
            <person name="Alam M."/>
            <person name="Haque M.S."/>
            <person name="Islam M.S."/>
            <person name="Emdad E.M."/>
            <person name="Islam M.M."/>
            <person name="Ahmed B."/>
            <person name="Halim A."/>
            <person name="Hossen Q.M.M."/>
            <person name="Hossain M.Z."/>
            <person name="Ahmed R."/>
            <person name="Khan M.M."/>
            <person name="Islam R."/>
            <person name="Rashid M.M."/>
            <person name="Khan S.A."/>
            <person name="Rahman M.S."/>
            <person name="Alam M."/>
            <person name="Yahiya A.S."/>
            <person name="Khan M.S."/>
            <person name="Azam M.S."/>
            <person name="Haque T."/>
            <person name="Lashkar M.Z.H."/>
            <person name="Akhand A.I."/>
            <person name="Morshed G."/>
            <person name="Roy S."/>
            <person name="Uddin K.S."/>
            <person name="Rabeya T."/>
            <person name="Hossain A.S."/>
            <person name="Chowdhury A."/>
            <person name="Snigdha A.R."/>
            <person name="Mortoza M.S."/>
            <person name="Matin S.A."/>
            <person name="Hoque S.M.E."/>
            <person name="Islam M.K."/>
            <person name="Roy D.K."/>
            <person name="Haider R."/>
            <person name="Moosa M.M."/>
            <person name="Elias S.M."/>
            <person name="Hasan A.M."/>
            <person name="Jahan S."/>
            <person name="Shafiuddin M."/>
            <person name="Mahmood N."/>
            <person name="Shommy N.S."/>
        </authorList>
    </citation>
    <scope>NUCLEOTIDE SEQUENCE [LARGE SCALE GENOMIC DNA]</scope>
    <source>
        <strain evidence="2">cv. O-4</strain>
    </source>
</reference>
<gene>
    <name evidence="1" type="ORF">COLO4_06479</name>
</gene>
<evidence type="ECO:0000313" key="2">
    <source>
        <dbReference type="Proteomes" id="UP000187203"/>
    </source>
</evidence>
<feature type="non-terminal residue" evidence="1">
    <location>
        <position position="70"/>
    </location>
</feature>
<accession>A0A1R3KMX3</accession>
<evidence type="ECO:0000313" key="1">
    <source>
        <dbReference type="EMBL" id="OMP08432.1"/>
    </source>
</evidence>
<dbReference type="Proteomes" id="UP000187203">
    <property type="component" value="Unassembled WGS sequence"/>
</dbReference>
<name>A0A1R3KMX3_9ROSI</name>
<dbReference type="EMBL" id="AWUE01012724">
    <property type="protein sequence ID" value="OMP08432.1"/>
    <property type="molecule type" value="Genomic_DNA"/>
</dbReference>
<dbReference type="AlphaFoldDB" id="A0A1R3KMX3"/>
<keyword evidence="2" id="KW-1185">Reference proteome</keyword>
<proteinExistence type="predicted"/>
<sequence>MAHNSMARLTASKPKWGFIKVHGKGIISNRTILNRRFHVVQAQTTKLVATANVSDQKIARRSANYHPPIW</sequence>
<comment type="caution">
    <text evidence="1">The sequence shown here is derived from an EMBL/GenBank/DDBJ whole genome shotgun (WGS) entry which is preliminary data.</text>
</comment>
<protein>
    <submittedName>
        <fullName evidence="1">Myrcene synthase, chloroplastic-like protein</fullName>
    </submittedName>
</protein>
<organism evidence="1 2">
    <name type="scientific">Corchorus olitorius</name>
    <dbReference type="NCBI Taxonomy" id="93759"/>
    <lineage>
        <taxon>Eukaryota</taxon>
        <taxon>Viridiplantae</taxon>
        <taxon>Streptophyta</taxon>
        <taxon>Embryophyta</taxon>
        <taxon>Tracheophyta</taxon>
        <taxon>Spermatophyta</taxon>
        <taxon>Magnoliopsida</taxon>
        <taxon>eudicotyledons</taxon>
        <taxon>Gunneridae</taxon>
        <taxon>Pentapetalae</taxon>
        <taxon>rosids</taxon>
        <taxon>malvids</taxon>
        <taxon>Malvales</taxon>
        <taxon>Malvaceae</taxon>
        <taxon>Grewioideae</taxon>
        <taxon>Apeibeae</taxon>
        <taxon>Corchorus</taxon>
    </lineage>
</organism>